<evidence type="ECO:0000256" key="2">
    <source>
        <dbReference type="ARBA" id="ARBA00022598"/>
    </source>
</evidence>
<dbReference type="GO" id="GO:0004467">
    <property type="term" value="F:long-chain fatty acid-CoA ligase activity"/>
    <property type="evidence" value="ECO:0007669"/>
    <property type="project" value="UniProtKB-EC"/>
</dbReference>
<reference evidence="9 10" key="2">
    <citation type="submission" date="2016-05" db="EMBL/GenBank/DDBJ databases">
        <title>Lineage-specific infection strategies underlie the spectrum of fungal disease in amphibians.</title>
        <authorList>
            <person name="Cuomo C.A."/>
            <person name="Farrer R.A."/>
            <person name="James T."/>
            <person name="Longcore J."/>
            <person name="Birren B."/>
        </authorList>
    </citation>
    <scope>NUCLEOTIDE SEQUENCE [LARGE SCALE GENOMIC DNA]</scope>
    <source>
        <strain evidence="9 10">JEL423</strain>
    </source>
</reference>
<evidence type="ECO:0000313" key="10">
    <source>
        <dbReference type="Proteomes" id="UP000077115"/>
    </source>
</evidence>
<dbReference type="STRING" id="403673.A0A177WE09"/>
<keyword evidence="2 7" id="KW-0436">Ligase</keyword>
<evidence type="ECO:0000256" key="7">
    <source>
        <dbReference type="RuleBase" id="RU369030"/>
    </source>
</evidence>
<evidence type="ECO:0000259" key="8">
    <source>
        <dbReference type="Pfam" id="PF00501"/>
    </source>
</evidence>
<evidence type="ECO:0000256" key="5">
    <source>
        <dbReference type="ARBA" id="ARBA00022840"/>
    </source>
</evidence>
<dbReference type="PROSITE" id="PS00455">
    <property type="entry name" value="AMP_BINDING"/>
    <property type="match status" value="1"/>
</dbReference>
<dbReference type="CDD" id="cd05927">
    <property type="entry name" value="LC-FACS_euk"/>
    <property type="match status" value="1"/>
</dbReference>
<dbReference type="OrthoDB" id="1700726at2759"/>
<accession>A0A177WE09</accession>
<comment type="catalytic activity">
    <reaction evidence="7">
        <text>a long-chain fatty acid + ATP + CoA = a long-chain fatty acyl-CoA + AMP + diphosphate</text>
        <dbReference type="Rhea" id="RHEA:15421"/>
        <dbReference type="ChEBI" id="CHEBI:30616"/>
        <dbReference type="ChEBI" id="CHEBI:33019"/>
        <dbReference type="ChEBI" id="CHEBI:57287"/>
        <dbReference type="ChEBI" id="CHEBI:57560"/>
        <dbReference type="ChEBI" id="CHEBI:83139"/>
        <dbReference type="ChEBI" id="CHEBI:456215"/>
        <dbReference type="EC" id="6.2.1.3"/>
    </reaction>
</comment>
<keyword evidence="3 7" id="KW-0547">Nucleotide-binding</keyword>
<evidence type="ECO:0000313" key="9">
    <source>
        <dbReference type="EMBL" id="OAJ38026.1"/>
    </source>
</evidence>
<dbReference type="GO" id="GO:0016020">
    <property type="term" value="C:membrane"/>
    <property type="evidence" value="ECO:0007669"/>
    <property type="project" value="TreeGrafter"/>
</dbReference>
<dbReference type="SUPFAM" id="SSF56801">
    <property type="entry name" value="Acetyl-CoA synthetase-like"/>
    <property type="match status" value="1"/>
</dbReference>
<dbReference type="Pfam" id="PF00501">
    <property type="entry name" value="AMP-binding"/>
    <property type="match status" value="1"/>
</dbReference>
<keyword evidence="5 7" id="KW-0067">ATP-binding</keyword>
<keyword evidence="7" id="KW-0443">Lipid metabolism</keyword>
<comment type="similarity">
    <text evidence="1 7">Belongs to the ATP-dependent AMP-binding enzyme family.</text>
</comment>
<feature type="domain" description="AMP-dependent synthetase/ligase" evidence="8">
    <location>
        <begin position="77"/>
        <end position="505"/>
    </location>
</feature>
<dbReference type="EMBL" id="DS022301">
    <property type="protein sequence ID" value="OAJ38026.1"/>
    <property type="molecule type" value="Genomic_DNA"/>
</dbReference>
<dbReference type="AlphaFoldDB" id="A0A177WE09"/>
<keyword evidence="4 7" id="KW-0276">Fatty acid metabolism</keyword>
<evidence type="ECO:0000256" key="1">
    <source>
        <dbReference type="ARBA" id="ARBA00006432"/>
    </source>
</evidence>
<dbReference type="InterPro" id="IPR000873">
    <property type="entry name" value="AMP-dep_synth/lig_dom"/>
</dbReference>
<dbReference type="Proteomes" id="UP000077115">
    <property type="component" value="Unassembled WGS sequence"/>
</dbReference>
<dbReference type="EC" id="6.2.1.3" evidence="6 7"/>
<dbReference type="PANTHER" id="PTHR43272">
    <property type="entry name" value="LONG-CHAIN-FATTY-ACID--COA LIGASE"/>
    <property type="match status" value="1"/>
</dbReference>
<comment type="function">
    <text evidence="7">Catalyzes the conversion of long-chain fatty acids to their active form acyl-CoAs for both synthesis of cellular lipids, and degradation via beta-oxidation.</text>
</comment>
<dbReference type="VEuPathDB" id="FungiDB:BDEG_21995"/>
<proteinExistence type="inferred from homology"/>
<organism evidence="9 10">
    <name type="scientific">Batrachochytrium dendrobatidis (strain JEL423)</name>
    <dbReference type="NCBI Taxonomy" id="403673"/>
    <lineage>
        <taxon>Eukaryota</taxon>
        <taxon>Fungi</taxon>
        <taxon>Fungi incertae sedis</taxon>
        <taxon>Chytridiomycota</taxon>
        <taxon>Chytridiomycota incertae sedis</taxon>
        <taxon>Chytridiomycetes</taxon>
        <taxon>Rhizophydiales</taxon>
        <taxon>Rhizophydiales incertae sedis</taxon>
        <taxon>Batrachochytrium</taxon>
    </lineage>
</organism>
<evidence type="ECO:0000256" key="3">
    <source>
        <dbReference type="ARBA" id="ARBA00022741"/>
    </source>
</evidence>
<evidence type="ECO:0000256" key="4">
    <source>
        <dbReference type="ARBA" id="ARBA00022832"/>
    </source>
</evidence>
<dbReference type="InterPro" id="IPR042099">
    <property type="entry name" value="ANL_N_sf"/>
</dbReference>
<reference evidence="9 10" key="1">
    <citation type="submission" date="2006-10" db="EMBL/GenBank/DDBJ databases">
        <title>The Genome Sequence of Batrachochytrium dendrobatidis JEL423.</title>
        <authorList>
            <consortium name="The Broad Institute Genome Sequencing Platform"/>
            <person name="Birren B."/>
            <person name="Lander E."/>
            <person name="Galagan J."/>
            <person name="Cuomo C."/>
            <person name="Devon K."/>
            <person name="Jaffe D."/>
            <person name="Butler J."/>
            <person name="Alvarez P."/>
            <person name="Gnerre S."/>
            <person name="Grabherr M."/>
            <person name="Kleber M."/>
            <person name="Mauceli E."/>
            <person name="Brockman W."/>
            <person name="Young S."/>
            <person name="LaButti K."/>
            <person name="Sykes S."/>
            <person name="DeCaprio D."/>
            <person name="Crawford M."/>
            <person name="Koehrsen M."/>
            <person name="Engels R."/>
            <person name="Montgomery P."/>
            <person name="Pearson M."/>
            <person name="Howarth C."/>
            <person name="Larson L."/>
            <person name="White J."/>
            <person name="O'Leary S."/>
            <person name="Kodira C."/>
            <person name="Zeng Q."/>
            <person name="Yandava C."/>
            <person name="Alvarado L."/>
            <person name="Longcore J."/>
            <person name="James T."/>
        </authorList>
    </citation>
    <scope>NUCLEOTIDE SEQUENCE [LARGE SCALE GENOMIC DNA]</scope>
    <source>
        <strain evidence="9 10">JEL423</strain>
    </source>
</reference>
<protein>
    <recommendedName>
        <fullName evidence="6 7">Long-chain-fatty-acid--CoA ligase</fullName>
        <ecNumber evidence="6 7">6.2.1.3</ecNumber>
    </recommendedName>
</protein>
<dbReference type="InterPro" id="IPR020845">
    <property type="entry name" value="AMP-binding_CS"/>
</dbReference>
<dbReference type="eggNOG" id="KOG1256">
    <property type="taxonomic scope" value="Eukaryota"/>
</dbReference>
<dbReference type="PANTHER" id="PTHR43272:SF33">
    <property type="entry name" value="AMP-BINDING DOMAIN-CONTAINING PROTEIN-RELATED"/>
    <property type="match status" value="1"/>
</dbReference>
<dbReference type="GO" id="GO:0005783">
    <property type="term" value="C:endoplasmic reticulum"/>
    <property type="evidence" value="ECO:0007669"/>
    <property type="project" value="TreeGrafter"/>
</dbReference>
<dbReference type="GO" id="GO:0005524">
    <property type="term" value="F:ATP binding"/>
    <property type="evidence" value="ECO:0007669"/>
    <property type="project" value="UniProtKB-KW"/>
</dbReference>
<gene>
    <name evidence="9" type="ORF">BDEG_21995</name>
</gene>
<dbReference type="InterPro" id="IPR045311">
    <property type="entry name" value="LC-FACS_euk"/>
</dbReference>
<evidence type="ECO:0000256" key="6">
    <source>
        <dbReference type="ARBA" id="ARBA00026121"/>
    </source>
</evidence>
<name>A0A177WE09_BATDL</name>
<dbReference type="Gene3D" id="3.40.50.12780">
    <property type="entry name" value="N-terminal domain of ligase-like"/>
    <property type="match status" value="1"/>
</dbReference>
<sequence length="709" mass="78194">MNELGFPVFSADVLSKITVKAVPVVAPTDPHNETAIYRSVLSPNELLVTIPNMRTMHEVFEESVKRHPNLPALGTRYASVHPSTGAVTWGPYVFETYAQVAKKRDHLAYGIQHIYTNVIKESAEKWNLGIFSSNRAEWVIADLAAQAFSVAVVALYDTLGADTSEYILNHADVSVVVASIDKVPLLLSLAHKTKLKAIIALDSIPSVSTLGSVTNPFQFAKIWAKEKGIELYSFNEVMDLGIKHPIPFRLPSEEDVFCLCYTSGTTGNPKGAVLSHKNMIAVLRGNFTQFSIDATDVHISYLPLAHIFERCVVSTMLAGAGSIGFYRGDVTLLMEDIGVLHPTIFPSVPRLLNRIYDRITDQALHSGSALKTALFQRALDAKLENIRNDKVLTHFFWDSVVFSKLKALLGGRVRLIVSASAPINGDVLEFLRVAFSCQVLEAYGQTECTGLFTTTWPNDFSKDNVGPVAVTSELKLVSVPEMNYHAKDLKGEIWIRGPSVFKGYHKDVAKTKEALTDDGWLLTGDIGMLDSKGRLSIVDRKKNIFKLSQGEYIAPEKLESTFLKSSFVAQIYVHGDSLQNELVAIVVPNPETAVKWGISNGVLPTDTSTDVARQPGQPSHPATIQVCKSLALRNVILEDLIAVGKLDKLRGFEFVRAIYIEPDMFSAESGLLTPTFKLKRNEAAIKYRPELDQLYQERATATKSTQAKL</sequence>